<sequence>MVTNMKDWVVESRLPSTFVGIEVHLLPIPLYPLELGANISAWKSGSDDLV</sequence>
<comment type="caution">
    <text evidence="1">The sequence shown here is derived from an EMBL/GenBank/DDBJ whole genome shotgun (WGS) entry which is preliminary data.</text>
</comment>
<gene>
    <name evidence="1" type="ORF">CK203_109371</name>
</gene>
<evidence type="ECO:0000313" key="2">
    <source>
        <dbReference type="Proteomes" id="UP000288805"/>
    </source>
</evidence>
<name>A0A438BVF7_VITVI</name>
<proteinExistence type="predicted"/>
<dbReference type="Proteomes" id="UP000288805">
    <property type="component" value="Unassembled WGS sequence"/>
</dbReference>
<protein>
    <submittedName>
        <fullName evidence="1">Uncharacterized protein</fullName>
    </submittedName>
</protein>
<dbReference type="AlphaFoldDB" id="A0A438BVF7"/>
<organism evidence="1 2">
    <name type="scientific">Vitis vinifera</name>
    <name type="common">Grape</name>
    <dbReference type="NCBI Taxonomy" id="29760"/>
    <lineage>
        <taxon>Eukaryota</taxon>
        <taxon>Viridiplantae</taxon>
        <taxon>Streptophyta</taxon>
        <taxon>Embryophyta</taxon>
        <taxon>Tracheophyta</taxon>
        <taxon>Spermatophyta</taxon>
        <taxon>Magnoliopsida</taxon>
        <taxon>eudicotyledons</taxon>
        <taxon>Gunneridae</taxon>
        <taxon>Pentapetalae</taxon>
        <taxon>rosids</taxon>
        <taxon>Vitales</taxon>
        <taxon>Vitaceae</taxon>
        <taxon>Viteae</taxon>
        <taxon>Vitis</taxon>
    </lineage>
</organism>
<evidence type="ECO:0000313" key="1">
    <source>
        <dbReference type="EMBL" id="RVW14964.1"/>
    </source>
</evidence>
<accession>A0A438BVF7</accession>
<dbReference type="EMBL" id="QGNW01002608">
    <property type="protein sequence ID" value="RVW14964.1"/>
    <property type="molecule type" value="Genomic_DNA"/>
</dbReference>
<reference evidence="1 2" key="1">
    <citation type="journal article" date="2018" name="PLoS Genet.">
        <title>Population sequencing reveals clonal diversity and ancestral inbreeding in the grapevine cultivar Chardonnay.</title>
        <authorList>
            <person name="Roach M.J."/>
            <person name="Johnson D.L."/>
            <person name="Bohlmann J."/>
            <person name="van Vuuren H.J."/>
            <person name="Jones S.J."/>
            <person name="Pretorius I.S."/>
            <person name="Schmidt S.A."/>
            <person name="Borneman A.R."/>
        </authorList>
    </citation>
    <scope>NUCLEOTIDE SEQUENCE [LARGE SCALE GENOMIC DNA]</scope>
    <source>
        <strain evidence="2">cv. Chardonnay</strain>
        <tissue evidence="1">Leaf</tissue>
    </source>
</reference>